<keyword evidence="6 10" id="KW-1133">Transmembrane helix</keyword>
<reference evidence="11" key="1">
    <citation type="submission" date="2021-10" db="EMBL/GenBank/DDBJ databases">
        <title>Tropical sea cucumber genome reveals ecological adaptation and Cuvierian tubules defense mechanism.</title>
        <authorList>
            <person name="Chen T."/>
        </authorList>
    </citation>
    <scope>NUCLEOTIDE SEQUENCE</scope>
    <source>
        <strain evidence="11">Nanhai2018</strain>
        <tissue evidence="11">Muscle</tissue>
    </source>
</reference>
<evidence type="ECO:0000256" key="6">
    <source>
        <dbReference type="ARBA" id="ARBA00022989"/>
    </source>
</evidence>
<keyword evidence="12" id="KW-1185">Reference proteome</keyword>
<comment type="caution">
    <text evidence="11">The sequence shown here is derived from an EMBL/GenBank/DDBJ whole genome shotgun (WGS) entry which is preliminary data.</text>
</comment>
<evidence type="ECO:0000313" key="11">
    <source>
        <dbReference type="EMBL" id="KAJ8024437.1"/>
    </source>
</evidence>
<keyword evidence="9" id="KW-0325">Glycoprotein</keyword>
<sequence length="350" mass="40339">MVCATYFICITMKAGTGRTSCSMPQIFRLLAILLAIVSFFLLSMLSSNDSWKINIHRGLRIDKGRVSKSRLRSKLFVNKEDEDLPEETFGKPIFGSDFIVFYNAIPKTGSRSLDSAILQNIATRTRRPLHFQLIPALAFENETLLKQFVALQKVPSFVRGHAMFSEFDSPSKVVYINVVRDPVERVISNYYFDLFGDDEAKATHAEENWPDTIDECIKLTSNKCYEAVRYYQAVTLRQFCGMDEKCGTVNRWTLQKAKKNAKRYTVIGLTSELGNTLKVIGMLMPDTFGGIYHQYILHQNVTKTLTKTNVKHKPKPETVKILRQQMLLQYEFYDFISRRFETLKTDLRLE</sequence>
<keyword evidence="3" id="KW-0808">Transferase</keyword>
<gene>
    <name evidence="11" type="ORF">HOLleu_34345</name>
</gene>
<dbReference type="GO" id="GO:0000139">
    <property type="term" value="C:Golgi membrane"/>
    <property type="evidence" value="ECO:0007669"/>
    <property type="project" value="UniProtKB-SubCell"/>
</dbReference>
<accession>A0A9Q1BH33</accession>
<protein>
    <submittedName>
        <fullName evidence="11">Heparan sulfate 2-O-sulfotransferase 1</fullName>
    </submittedName>
</protein>
<evidence type="ECO:0000256" key="10">
    <source>
        <dbReference type="SAM" id="Phobius"/>
    </source>
</evidence>
<evidence type="ECO:0000256" key="4">
    <source>
        <dbReference type="ARBA" id="ARBA00022692"/>
    </source>
</evidence>
<dbReference type="PANTHER" id="PTHR12129">
    <property type="entry name" value="HEPARAN SULFATE 2-O-SULFOTRANSFERASE"/>
    <property type="match status" value="1"/>
</dbReference>
<comment type="similarity">
    <text evidence="2">Belongs to the sulfotransferase 3 family.</text>
</comment>
<dbReference type="Proteomes" id="UP001152320">
    <property type="component" value="Chromosome 18"/>
</dbReference>
<dbReference type="InterPro" id="IPR005331">
    <property type="entry name" value="Sulfotransferase"/>
</dbReference>
<proteinExistence type="inferred from homology"/>
<comment type="subcellular location">
    <subcellularLocation>
        <location evidence="1">Golgi apparatus membrane</location>
        <topology evidence="1">Single-pass type II membrane protein</topology>
    </subcellularLocation>
</comment>
<dbReference type="GO" id="GO:0008146">
    <property type="term" value="F:sulfotransferase activity"/>
    <property type="evidence" value="ECO:0007669"/>
    <property type="project" value="InterPro"/>
</dbReference>
<dbReference type="OrthoDB" id="10491573at2759"/>
<dbReference type="EMBL" id="JAIZAY010000018">
    <property type="protein sequence ID" value="KAJ8024437.1"/>
    <property type="molecule type" value="Genomic_DNA"/>
</dbReference>
<evidence type="ECO:0000256" key="1">
    <source>
        <dbReference type="ARBA" id="ARBA00004323"/>
    </source>
</evidence>
<dbReference type="InterPro" id="IPR007734">
    <property type="entry name" value="Heparan_SO4_2-O-STrfase"/>
</dbReference>
<keyword evidence="5" id="KW-0735">Signal-anchor</keyword>
<keyword evidence="8 10" id="KW-0472">Membrane</keyword>
<evidence type="ECO:0000256" key="5">
    <source>
        <dbReference type="ARBA" id="ARBA00022968"/>
    </source>
</evidence>
<dbReference type="InterPro" id="IPR027417">
    <property type="entry name" value="P-loop_NTPase"/>
</dbReference>
<evidence type="ECO:0000256" key="2">
    <source>
        <dbReference type="ARBA" id="ARBA00010569"/>
    </source>
</evidence>
<organism evidence="11 12">
    <name type="scientific">Holothuria leucospilota</name>
    <name type="common">Black long sea cucumber</name>
    <name type="synonym">Mertensiothuria leucospilota</name>
    <dbReference type="NCBI Taxonomy" id="206669"/>
    <lineage>
        <taxon>Eukaryota</taxon>
        <taxon>Metazoa</taxon>
        <taxon>Echinodermata</taxon>
        <taxon>Eleutherozoa</taxon>
        <taxon>Echinozoa</taxon>
        <taxon>Holothuroidea</taxon>
        <taxon>Aspidochirotacea</taxon>
        <taxon>Aspidochirotida</taxon>
        <taxon>Holothuriidae</taxon>
        <taxon>Holothuria</taxon>
    </lineage>
</organism>
<keyword evidence="4 10" id="KW-0812">Transmembrane</keyword>
<dbReference type="Pfam" id="PF03567">
    <property type="entry name" value="Sulfotransfer_2"/>
    <property type="match status" value="1"/>
</dbReference>
<evidence type="ECO:0000256" key="7">
    <source>
        <dbReference type="ARBA" id="ARBA00023034"/>
    </source>
</evidence>
<dbReference type="SUPFAM" id="SSF52540">
    <property type="entry name" value="P-loop containing nucleoside triphosphate hydrolases"/>
    <property type="match status" value="1"/>
</dbReference>
<dbReference type="PANTHER" id="PTHR12129:SF15">
    <property type="entry name" value="URONYL 2-SULFOTRANSFERASE"/>
    <property type="match status" value="1"/>
</dbReference>
<feature type="transmembrane region" description="Helical" evidence="10">
    <location>
        <begin position="26"/>
        <end position="45"/>
    </location>
</feature>
<keyword evidence="7" id="KW-0333">Golgi apparatus</keyword>
<evidence type="ECO:0000256" key="8">
    <source>
        <dbReference type="ARBA" id="ARBA00023136"/>
    </source>
</evidence>
<evidence type="ECO:0000256" key="9">
    <source>
        <dbReference type="ARBA" id="ARBA00023180"/>
    </source>
</evidence>
<dbReference type="AlphaFoldDB" id="A0A9Q1BH33"/>
<evidence type="ECO:0000313" key="12">
    <source>
        <dbReference type="Proteomes" id="UP001152320"/>
    </source>
</evidence>
<dbReference type="Gene3D" id="3.40.50.300">
    <property type="entry name" value="P-loop containing nucleotide triphosphate hydrolases"/>
    <property type="match status" value="1"/>
</dbReference>
<evidence type="ECO:0000256" key="3">
    <source>
        <dbReference type="ARBA" id="ARBA00022679"/>
    </source>
</evidence>
<name>A0A9Q1BH33_HOLLE</name>